<proteinExistence type="predicted"/>
<dbReference type="EMBL" id="CP059319">
    <property type="protein sequence ID" value="QTH20088.1"/>
    <property type="molecule type" value="Genomic_DNA"/>
</dbReference>
<organism evidence="3 4">
    <name type="scientific">Rhizorhabdus wittichii</name>
    <dbReference type="NCBI Taxonomy" id="160791"/>
    <lineage>
        <taxon>Bacteria</taxon>
        <taxon>Pseudomonadati</taxon>
        <taxon>Pseudomonadota</taxon>
        <taxon>Alphaproteobacteria</taxon>
        <taxon>Sphingomonadales</taxon>
        <taxon>Sphingomonadaceae</taxon>
        <taxon>Rhizorhabdus</taxon>
    </lineage>
</organism>
<evidence type="ECO:0000259" key="2">
    <source>
        <dbReference type="PROSITE" id="PS50405"/>
    </source>
</evidence>
<dbReference type="PROSITE" id="PS50405">
    <property type="entry name" value="GST_CTER"/>
    <property type="match status" value="1"/>
</dbReference>
<reference evidence="3" key="2">
    <citation type="submission" date="2021-04" db="EMBL/GenBank/DDBJ databases">
        <title>Isolation and genomic analysis of the ibuprofen-degrading bacterium Sphingomonas strain MPO218.</title>
        <authorList>
            <person name="Aulestia M."/>
            <person name="Flores A."/>
            <person name="Mangas E.L."/>
            <person name="Perez-Pulido A.J."/>
            <person name="Santero E."/>
            <person name="Camacho E.M."/>
        </authorList>
    </citation>
    <scope>NUCLEOTIDE SEQUENCE</scope>
    <source>
        <strain evidence="3">MPO218</strain>
    </source>
</reference>
<dbReference type="AlphaFoldDB" id="A0A975CZD4"/>
<dbReference type="InterPro" id="IPR004045">
    <property type="entry name" value="Glutathione_S-Trfase_N"/>
</dbReference>
<dbReference type="InterPro" id="IPR036282">
    <property type="entry name" value="Glutathione-S-Trfase_C_sf"/>
</dbReference>
<gene>
    <name evidence="3" type="ORF">HRJ34_17205</name>
</gene>
<dbReference type="SFLD" id="SFLDG00358">
    <property type="entry name" value="Main_(cytGST)"/>
    <property type="match status" value="1"/>
</dbReference>
<dbReference type="Pfam" id="PF13409">
    <property type="entry name" value="GST_N_2"/>
    <property type="match status" value="1"/>
</dbReference>
<dbReference type="Proteomes" id="UP000664914">
    <property type="component" value="Chromosome"/>
</dbReference>
<dbReference type="InterPro" id="IPR010987">
    <property type="entry name" value="Glutathione-S-Trfase_C-like"/>
</dbReference>
<evidence type="ECO:0000313" key="4">
    <source>
        <dbReference type="Proteomes" id="UP000664914"/>
    </source>
</evidence>
<dbReference type="Gene3D" id="3.40.30.10">
    <property type="entry name" value="Glutaredoxin"/>
    <property type="match status" value="1"/>
</dbReference>
<dbReference type="InterPro" id="IPR040079">
    <property type="entry name" value="Glutathione_S-Trfase"/>
</dbReference>
<name>A0A975CZD4_9SPHN</name>
<reference evidence="3" key="1">
    <citation type="submission" date="2020-07" db="EMBL/GenBank/DDBJ databases">
        <authorList>
            <person name="Camacho E."/>
        </authorList>
    </citation>
    <scope>NUCLEOTIDE SEQUENCE</scope>
    <source>
        <strain evidence="3">MPO218</strain>
    </source>
</reference>
<sequence>MPEIATTRDDIRDLAGLHLWHAGLSNCSQRVRLVLEEKGLAWTSHLVDLLNFEHATPEYQAIHPKGLVPALVHDGRTIIDSNDIIEHLDRAFPAIRLSRSRDRRWLDLADGCQSALRTISHEILLKEVRILDAARLEDFGRKHRNRDFHEFLHRFATTGFDDEALTGCARVLSSALDQIERQLRETRFLAGDDIALDDFSWATNIHRLRLMDWPLAAHPRTSDWYFEIEARDSFKAAVVAFEENVPAPSARARGRLENVLHSIGLQSPG</sequence>
<protein>
    <submittedName>
        <fullName evidence="3">Glutathione S-transferase family protein</fullName>
    </submittedName>
</protein>
<dbReference type="Gene3D" id="1.20.1050.10">
    <property type="match status" value="1"/>
</dbReference>
<accession>A0A975CZD4</accession>
<dbReference type="InterPro" id="IPR036249">
    <property type="entry name" value="Thioredoxin-like_sf"/>
</dbReference>
<dbReference type="Pfam" id="PF13410">
    <property type="entry name" value="GST_C_2"/>
    <property type="match status" value="1"/>
</dbReference>
<dbReference type="PANTHER" id="PTHR44051">
    <property type="entry name" value="GLUTATHIONE S-TRANSFERASE-RELATED"/>
    <property type="match status" value="1"/>
</dbReference>
<dbReference type="PROSITE" id="PS50404">
    <property type="entry name" value="GST_NTER"/>
    <property type="match status" value="1"/>
</dbReference>
<dbReference type="RefSeq" id="WP_208631933.1">
    <property type="nucleotide sequence ID" value="NZ_CP059319.1"/>
</dbReference>
<dbReference type="SUPFAM" id="SSF52833">
    <property type="entry name" value="Thioredoxin-like"/>
    <property type="match status" value="1"/>
</dbReference>
<feature type="domain" description="GST N-terminal" evidence="1">
    <location>
        <begin position="15"/>
        <end position="96"/>
    </location>
</feature>
<feature type="domain" description="GST C-terminal" evidence="2">
    <location>
        <begin position="95"/>
        <end position="248"/>
    </location>
</feature>
<evidence type="ECO:0000259" key="1">
    <source>
        <dbReference type="PROSITE" id="PS50404"/>
    </source>
</evidence>
<dbReference type="SUPFAM" id="SSF47616">
    <property type="entry name" value="GST C-terminal domain-like"/>
    <property type="match status" value="1"/>
</dbReference>
<evidence type="ECO:0000313" key="3">
    <source>
        <dbReference type="EMBL" id="QTH20088.1"/>
    </source>
</evidence>
<dbReference type="PANTHER" id="PTHR44051:SF8">
    <property type="entry name" value="GLUTATHIONE S-TRANSFERASE GSTA"/>
    <property type="match status" value="1"/>
</dbReference>
<dbReference type="SFLD" id="SFLDS00019">
    <property type="entry name" value="Glutathione_Transferase_(cytos"/>
    <property type="match status" value="1"/>
</dbReference>
<dbReference type="CDD" id="cd00570">
    <property type="entry name" value="GST_N_family"/>
    <property type="match status" value="1"/>
</dbReference>